<feature type="transmembrane region" description="Helical" evidence="7">
    <location>
        <begin position="365"/>
        <end position="387"/>
    </location>
</feature>
<organism evidence="9 10">
    <name type="scientific">Streptosporangium fragile</name>
    <dbReference type="NCBI Taxonomy" id="46186"/>
    <lineage>
        <taxon>Bacteria</taxon>
        <taxon>Bacillati</taxon>
        <taxon>Actinomycetota</taxon>
        <taxon>Actinomycetes</taxon>
        <taxon>Streptosporangiales</taxon>
        <taxon>Streptosporangiaceae</taxon>
        <taxon>Streptosporangium</taxon>
    </lineage>
</organism>
<evidence type="ECO:0000256" key="2">
    <source>
        <dbReference type="ARBA" id="ARBA00022448"/>
    </source>
</evidence>
<dbReference type="PANTHER" id="PTHR32468:SF0">
    <property type="entry name" value="K(+)_H(+) ANTIPORTER 1"/>
    <property type="match status" value="1"/>
</dbReference>
<evidence type="ECO:0000259" key="8">
    <source>
        <dbReference type="Pfam" id="PF00999"/>
    </source>
</evidence>
<comment type="subcellular location">
    <subcellularLocation>
        <location evidence="1">Membrane</location>
        <topology evidence="1">Multi-pass membrane protein</topology>
    </subcellularLocation>
</comment>
<keyword evidence="5" id="KW-0406">Ion transport</keyword>
<protein>
    <recommendedName>
        <fullName evidence="8">Cation/H+ exchanger transmembrane domain-containing protein</fullName>
    </recommendedName>
</protein>
<feature type="transmembrane region" description="Helical" evidence="7">
    <location>
        <begin position="52"/>
        <end position="75"/>
    </location>
</feature>
<dbReference type="Gene3D" id="1.20.1530.20">
    <property type="match status" value="1"/>
</dbReference>
<feature type="transmembrane region" description="Helical" evidence="7">
    <location>
        <begin position="20"/>
        <end position="40"/>
    </location>
</feature>
<keyword evidence="2" id="KW-0813">Transport</keyword>
<feature type="transmembrane region" description="Helical" evidence="7">
    <location>
        <begin position="214"/>
        <end position="235"/>
    </location>
</feature>
<evidence type="ECO:0000313" key="10">
    <source>
        <dbReference type="Proteomes" id="UP001500831"/>
    </source>
</evidence>
<keyword evidence="3 7" id="KW-0812">Transmembrane</keyword>
<evidence type="ECO:0000256" key="4">
    <source>
        <dbReference type="ARBA" id="ARBA00022989"/>
    </source>
</evidence>
<dbReference type="Proteomes" id="UP001500831">
    <property type="component" value="Unassembled WGS sequence"/>
</dbReference>
<keyword evidence="4 7" id="KW-1133">Transmembrane helix</keyword>
<keyword evidence="6 7" id="KW-0472">Membrane</keyword>
<gene>
    <name evidence="9" type="ORF">GCM10010517_41890</name>
</gene>
<feature type="transmembrane region" description="Helical" evidence="7">
    <location>
        <begin position="332"/>
        <end position="353"/>
    </location>
</feature>
<dbReference type="InterPro" id="IPR038770">
    <property type="entry name" value="Na+/solute_symporter_sf"/>
</dbReference>
<feature type="transmembrane region" description="Helical" evidence="7">
    <location>
        <begin position="394"/>
        <end position="415"/>
    </location>
</feature>
<feature type="transmembrane region" description="Helical" evidence="7">
    <location>
        <begin position="114"/>
        <end position="138"/>
    </location>
</feature>
<evidence type="ECO:0000256" key="1">
    <source>
        <dbReference type="ARBA" id="ARBA00004141"/>
    </source>
</evidence>
<dbReference type="PANTHER" id="PTHR32468">
    <property type="entry name" value="CATION/H + ANTIPORTER"/>
    <property type="match status" value="1"/>
</dbReference>
<evidence type="ECO:0000256" key="7">
    <source>
        <dbReference type="SAM" id="Phobius"/>
    </source>
</evidence>
<dbReference type="EMBL" id="BAAAVI010000029">
    <property type="protein sequence ID" value="GAA2879542.1"/>
    <property type="molecule type" value="Genomic_DNA"/>
</dbReference>
<comment type="caution">
    <text evidence="9">The sequence shown here is derived from an EMBL/GenBank/DDBJ whole genome shotgun (WGS) entry which is preliminary data.</text>
</comment>
<name>A0ABN3W0F6_9ACTN</name>
<feature type="transmembrane region" description="Helical" evidence="7">
    <location>
        <begin position="81"/>
        <end position="102"/>
    </location>
</feature>
<keyword evidence="10" id="KW-1185">Reference proteome</keyword>
<feature type="transmembrane region" description="Helical" evidence="7">
    <location>
        <begin position="150"/>
        <end position="173"/>
    </location>
</feature>
<feature type="transmembrane region" description="Helical" evidence="7">
    <location>
        <begin position="300"/>
        <end position="320"/>
    </location>
</feature>
<accession>A0ABN3W0F6</accession>
<evidence type="ECO:0000256" key="5">
    <source>
        <dbReference type="ARBA" id="ARBA00023065"/>
    </source>
</evidence>
<sequence>MYVSLAAPTPVAPIAAHQLLVFLLQVGLLLLLALTLGRLAKRLGMPAVVGELFVGVVLGPSFLTHVAPGVSAWLFPQDGPQFHLLDAVGQIGVLMLVGITGIHMDMGLVRRRGVTAAGVSVGGLVVPLAFGVGMGFLLPATLIPEGTQPLVFALFLGVAMCVSAIPVIAKTLMDMGLLHRNVGQLTLTAGMIDDAFGWFMLSIVSAMATTGLRTGSVVFSFVCLVAVVVFALTLGRPIVRHAFRLASRDTDPGPSVATAAVLILLASAGTHALGLEAVFGAFICGILIGNASGVDPARLAPLRSVVLSVFAPVFFATAGLRMDLTSLADPMVLLAGLAVLAVAIIGKFVGAYAGARASRLNKWEALALGAGLNARGVIEVVVAMVGLRLGILSVEVYTIVILVAIVTSLMAPPILRWAMEKVEQTAEEQLRQDKQLAWSQQTQAGSSEHI</sequence>
<evidence type="ECO:0000256" key="6">
    <source>
        <dbReference type="ARBA" id="ARBA00023136"/>
    </source>
</evidence>
<dbReference type="InterPro" id="IPR006153">
    <property type="entry name" value="Cation/H_exchanger_TM"/>
</dbReference>
<evidence type="ECO:0000256" key="3">
    <source>
        <dbReference type="ARBA" id="ARBA00022692"/>
    </source>
</evidence>
<evidence type="ECO:0000313" key="9">
    <source>
        <dbReference type="EMBL" id="GAA2879542.1"/>
    </source>
</evidence>
<proteinExistence type="predicted"/>
<dbReference type="RefSeq" id="WP_344974034.1">
    <property type="nucleotide sequence ID" value="NZ_BAAAVI010000029.1"/>
</dbReference>
<reference evidence="9 10" key="1">
    <citation type="journal article" date="2019" name="Int. J. Syst. Evol. Microbiol.">
        <title>The Global Catalogue of Microorganisms (GCM) 10K type strain sequencing project: providing services to taxonomists for standard genome sequencing and annotation.</title>
        <authorList>
            <consortium name="The Broad Institute Genomics Platform"/>
            <consortium name="The Broad Institute Genome Sequencing Center for Infectious Disease"/>
            <person name="Wu L."/>
            <person name="Ma J."/>
        </authorList>
    </citation>
    <scope>NUCLEOTIDE SEQUENCE [LARGE SCALE GENOMIC DNA]</scope>
    <source>
        <strain evidence="9 10">JCM 6242</strain>
    </source>
</reference>
<feature type="transmembrane region" description="Helical" evidence="7">
    <location>
        <begin position="256"/>
        <end position="288"/>
    </location>
</feature>
<dbReference type="InterPro" id="IPR050794">
    <property type="entry name" value="CPA2_transporter"/>
</dbReference>
<dbReference type="Pfam" id="PF00999">
    <property type="entry name" value="Na_H_Exchanger"/>
    <property type="match status" value="1"/>
</dbReference>
<feature type="domain" description="Cation/H+ exchanger transmembrane" evidence="8">
    <location>
        <begin position="32"/>
        <end position="420"/>
    </location>
</feature>